<keyword evidence="8" id="KW-0067">ATP-binding</keyword>
<keyword evidence="10" id="KW-0902">Two-component regulatory system</keyword>
<evidence type="ECO:0000256" key="3">
    <source>
        <dbReference type="ARBA" id="ARBA00022553"/>
    </source>
</evidence>
<dbReference type="Pfam" id="PF02518">
    <property type="entry name" value="HATPase_c"/>
    <property type="match status" value="1"/>
</dbReference>
<feature type="transmembrane region" description="Helical" evidence="12">
    <location>
        <begin position="308"/>
        <end position="327"/>
    </location>
</feature>
<dbReference type="Proteomes" id="UP001300012">
    <property type="component" value="Unassembled WGS sequence"/>
</dbReference>
<evidence type="ECO:0000313" key="14">
    <source>
        <dbReference type="EMBL" id="MCR8632749.1"/>
    </source>
</evidence>
<proteinExistence type="predicted"/>
<evidence type="ECO:0000256" key="4">
    <source>
        <dbReference type="ARBA" id="ARBA00022679"/>
    </source>
</evidence>
<comment type="caution">
    <text evidence="14">The sequence shown here is derived from an EMBL/GenBank/DDBJ whole genome shotgun (WGS) entry which is preliminary data.</text>
</comment>
<keyword evidence="11 12" id="KW-0472">Membrane</keyword>
<evidence type="ECO:0000256" key="7">
    <source>
        <dbReference type="ARBA" id="ARBA00022777"/>
    </source>
</evidence>
<dbReference type="Gene3D" id="3.30.565.10">
    <property type="entry name" value="Histidine kinase-like ATPase, C-terminal domain"/>
    <property type="match status" value="1"/>
</dbReference>
<dbReference type="InterPro" id="IPR036890">
    <property type="entry name" value="HATPase_C_sf"/>
</dbReference>
<evidence type="ECO:0000313" key="15">
    <source>
        <dbReference type="Proteomes" id="UP001300012"/>
    </source>
</evidence>
<name>A0ABT1YHU0_9BACL</name>
<dbReference type="SUPFAM" id="SSF55874">
    <property type="entry name" value="ATPase domain of HSP90 chaperone/DNA topoisomerase II/histidine kinase"/>
    <property type="match status" value="1"/>
</dbReference>
<keyword evidence="4" id="KW-0808">Transferase</keyword>
<dbReference type="Gene3D" id="6.10.340.10">
    <property type="match status" value="1"/>
</dbReference>
<dbReference type="PANTHER" id="PTHR34220:SF11">
    <property type="entry name" value="SENSOR PROTEIN KINASE HPTS"/>
    <property type="match status" value="1"/>
</dbReference>
<gene>
    <name evidence="14" type="ORF">NV381_16220</name>
</gene>
<dbReference type="PROSITE" id="PS50885">
    <property type="entry name" value="HAMP"/>
    <property type="match status" value="1"/>
</dbReference>
<evidence type="ECO:0000256" key="12">
    <source>
        <dbReference type="SAM" id="Phobius"/>
    </source>
</evidence>
<keyword evidence="6" id="KW-0547">Nucleotide-binding</keyword>
<comment type="subcellular location">
    <subcellularLocation>
        <location evidence="1">Cell membrane</location>
        <topology evidence="1">Multi-pass membrane protein</topology>
    </subcellularLocation>
</comment>
<keyword evidence="5 12" id="KW-0812">Transmembrane</keyword>
<organism evidence="14 15">
    <name type="scientific">Paenibacillus radicis</name>
    <name type="common">ex Xue et al. 2023</name>
    <dbReference type="NCBI Taxonomy" id="2972489"/>
    <lineage>
        <taxon>Bacteria</taxon>
        <taxon>Bacillati</taxon>
        <taxon>Bacillota</taxon>
        <taxon>Bacilli</taxon>
        <taxon>Bacillales</taxon>
        <taxon>Paenibacillaceae</taxon>
        <taxon>Paenibacillus</taxon>
    </lineage>
</organism>
<keyword evidence="15" id="KW-1185">Reference proteome</keyword>
<feature type="domain" description="HAMP" evidence="13">
    <location>
        <begin position="324"/>
        <end position="377"/>
    </location>
</feature>
<evidence type="ECO:0000256" key="2">
    <source>
        <dbReference type="ARBA" id="ARBA00022475"/>
    </source>
</evidence>
<evidence type="ECO:0000256" key="8">
    <source>
        <dbReference type="ARBA" id="ARBA00022840"/>
    </source>
</evidence>
<keyword evidence="2" id="KW-1003">Cell membrane</keyword>
<keyword evidence="9 12" id="KW-1133">Transmembrane helix</keyword>
<dbReference type="InterPro" id="IPR010559">
    <property type="entry name" value="Sig_transdc_His_kin_internal"/>
</dbReference>
<dbReference type="Pfam" id="PF06580">
    <property type="entry name" value="His_kinase"/>
    <property type="match status" value="1"/>
</dbReference>
<dbReference type="RefSeq" id="WP_258214336.1">
    <property type="nucleotide sequence ID" value="NZ_JANQBD010000011.1"/>
</dbReference>
<evidence type="ECO:0000256" key="11">
    <source>
        <dbReference type="ARBA" id="ARBA00023136"/>
    </source>
</evidence>
<evidence type="ECO:0000256" key="5">
    <source>
        <dbReference type="ARBA" id="ARBA00022692"/>
    </source>
</evidence>
<evidence type="ECO:0000256" key="1">
    <source>
        <dbReference type="ARBA" id="ARBA00004651"/>
    </source>
</evidence>
<accession>A0ABT1YHU0</accession>
<dbReference type="GO" id="GO:0016301">
    <property type="term" value="F:kinase activity"/>
    <property type="evidence" value="ECO:0007669"/>
    <property type="project" value="UniProtKB-KW"/>
</dbReference>
<dbReference type="SMART" id="SM00304">
    <property type="entry name" value="HAMP"/>
    <property type="match status" value="1"/>
</dbReference>
<dbReference type="EMBL" id="JANQBD010000011">
    <property type="protein sequence ID" value="MCR8632749.1"/>
    <property type="molecule type" value="Genomic_DNA"/>
</dbReference>
<evidence type="ECO:0000256" key="9">
    <source>
        <dbReference type="ARBA" id="ARBA00022989"/>
    </source>
</evidence>
<evidence type="ECO:0000259" key="13">
    <source>
        <dbReference type="PROSITE" id="PS50885"/>
    </source>
</evidence>
<reference evidence="14 15" key="1">
    <citation type="submission" date="2022-08" db="EMBL/GenBank/DDBJ databases">
        <title>Paenibacillus endoradicis sp. nov., Paenibacillus radicibacter sp. nov and Paenibacillus pararadicis sp. nov., three cold-adapted plant growth-promoting bacteria isolated from root of Larix gmelinii in Great Khingan.</title>
        <authorList>
            <person name="Xue H."/>
        </authorList>
    </citation>
    <scope>NUCLEOTIDE SEQUENCE [LARGE SCALE GENOMIC DNA]</scope>
    <source>
        <strain evidence="14 15">N5-1-1-5</strain>
    </source>
</reference>
<sequence>MFQRVRRLWPDKLQNRIFLSFLLIIFFPLSILQIHNYNQIEAIIGAKISEQNVTQLIQMKFQLDEVRRTALYSVLQMERDSSIQELMAKAHDLPRAESTRIVEEKLDAMKSTFLPNSVFIQYTLVKENGKAFTSLPHAESNEGPLHTQMASDLLMKLPSGGPLLRWELEHIRNELQPESEARNVLSLYSLSQDAGGEWLRVRASIDIDQWLRSSASSIQIKQNYYVLDQKGTVISQTNSGSVVDPLLKLKILSEAKATPNAYTIDKLGTFVYNAIYVPSISSYLVSQFPLDFFFGDIQELKQKVFSTYLLFIAFFVGISFLTLSTLTRPLRLLESRMKKAAEKRMNIKLSEYPHRGEILSFVRAFNGMVDDVTSLIGQLKLEERQKEAIRFQMLLNQMNPHFLLNTINTIKWNASNSGDETTAEMCKALAKLLESSLNTDKDLVFLHEEMKLLHSYVYIQSFRYDHRFEVQYEVQTGLDYALIPKLSLQPLVENAIQHGLVYRKQGGIIKVSVACENRFLIIDVQDNGVGMHKQQPDLHRVRKGIGLNNLSERLSLLYKEDGKLQMIPQEEGTHVRITIPLLLSNPYQPEPIEDL</sequence>
<keyword evidence="7 14" id="KW-0418">Kinase</keyword>
<dbReference type="PANTHER" id="PTHR34220">
    <property type="entry name" value="SENSOR HISTIDINE KINASE YPDA"/>
    <property type="match status" value="1"/>
</dbReference>
<dbReference type="InterPro" id="IPR003660">
    <property type="entry name" value="HAMP_dom"/>
</dbReference>
<dbReference type="InterPro" id="IPR050640">
    <property type="entry name" value="Bact_2-comp_sensor_kinase"/>
</dbReference>
<keyword evidence="3" id="KW-0597">Phosphoprotein</keyword>
<evidence type="ECO:0000256" key="6">
    <source>
        <dbReference type="ARBA" id="ARBA00022741"/>
    </source>
</evidence>
<protein>
    <submittedName>
        <fullName evidence="14">Histidine kinase</fullName>
    </submittedName>
</protein>
<dbReference type="InterPro" id="IPR003594">
    <property type="entry name" value="HATPase_dom"/>
</dbReference>
<evidence type="ECO:0000256" key="10">
    <source>
        <dbReference type="ARBA" id="ARBA00023012"/>
    </source>
</evidence>